<feature type="signal peptide" evidence="1">
    <location>
        <begin position="1"/>
        <end position="19"/>
    </location>
</feature>
<evidence type="ECO:0000256" key="1">
    <source>
        <dbReference type="SAM" id="SignalP"/>
    </source>
</evidence>
<dbReference type="PIRSF" id="PIRSF020419">
    <property type="entry name" value="Fe_uptake_reg_CjrA_prd"/>
    <property type="match status" value="1"/>
</dbReference>
<evidence type="ECO:0000313" key="3">
    <source>
        <dbReference type="EMBL" id="MBD7977859.1"/>
    </source>
</evidence>
<evidence type="ECO:0000313" key="4">
    <source>
        <dbReference type="Proteomes" id="UP000611945"/>
    </source>
</evidence>
<feature type="domain" description="Haem-binding uptake Tiki superfamily ChaN" evidence="2">
    <location>
        <begin position="53"/>
        <end position="247"/>
    </location>
</feature>
<dbReference type="Proteomes" id="UP000611945">
    <property type="component" value="Unassembled WGS sequence"/>
</dbReference>
<dbReference type="Gene3D" id="1.10.8.760">
    <property type="entry name" value="Haem-binding uptake, Tiki superfamily, ChaN, domain 2"/>
    <property type="match status" value="1"/>
</dbReference>
<gene>
    <name evidence="3" type="ORF">H9642_11740</name>
</gene>
<dbReference type="Pfam" id="PF04187">
    <property type="entry name" value="Cofac_haem_bdg"/>
    <property type="match status" value="1"/>
</dbReference>
<keyword evidence="4" id="KW-1185">Reference proteome</keyword>
<sequence length="296" mass="32876">MRILLMLAMALLTACQSLPSLPEWQSPEGREHSELGIILDLRSGERLSPEQLVGQLASADRVLIGERHDNPDHHTLQLWLVQALAMQRRQGSLLLEMLVPAQQAKVDGVREMQAQGRLPSDLPAALEWEKGWPWALYGEVVSYALQQSYPVLAANLDRSEVMSIYTGAAPPLSGVRSTAPSVREALLAQVRRSHCDLLPEAQLPAMVAVQQQRDRRMADRLLAAPQPALLLAGSFHVRRDLGIPLHLDDLDAQGATRVLILAEVGERLTAQQADYVWYTPAQPEQDHCVQLRQTSR</sequence>
<dbReference type="InterPro" id="IPR016773">
    <property type="entry name" value="Fe3_uptake_reg_CjrA_prd"/>
</dbReference>
<dbReference type="Gene3D" id="3.40.50.11550">
    <property type="match status" value="1"/>
</dbReference>
<keyword evidence="3" id="KW-0449">Lipoprotein</keyword>
<keyword evidence="1" id="KW-0732">Signal</keyword>
<accession>A0ABR8TQ10</accession>
<reference evidence="3 4" key="1">
    <citation type="submission" date="2020-08" db="EMBL/GenBank/DDBJ databases">
        <title>A Genomic Blueprint of the Chicken Gut Microbiome.</title>
        <authorList>
            <person name="Gilroy R."/>
            <person name="Ravi A."/>
            <person name="Getino M."/>
            <person name="Pursley I."/>
            <person name="Horton D.L."/>
            <person name="Alikhan N.-F."/>
            <person name="Baker D."/>
            <person name="Gharbi K."/>
            <person name="Hall N."/>
            <person name="Watson M."/>
            <person name="Adriaenssens E.M."/>
            <person name="Foster-Nyarko E."/>
            <person name="Jarju S."/>
            <person name="Secka A."/>
            <person name="Antonio M."/>
            <person name="Oren A."/>
            <person name="Chaudhuri R."/>
            <person name="La Ragione R.M."/>
            <person name="Hildebrand F."/>
            <person name="Pallen M.J."/>
        </authorList>
    </citation>
    <scope>NUCLEOTIDE SEQUENCE [LARGE SCALE GENOMIC DNA]</scope>
    <source>
        <strain evidence="3 4">Sa2CUA2</strain>
    </source>
</reference>
<comment type="caution">
    <text evidence="3">The sequence shown here is derived from an EMBL/GenBank/DDBJ whole genome shotgun (WGS) entry which is preliminary data.</text>
</comment>
<organism evidence="3 4">
    <name type="scientific">Serpens gallinarum</name>
    <dbReference type="NCBI Taxonomy" id="2763075"/>
    <lineage>
        <taxon>Bacteria</taxon>
        <taxon>Pseudomonadati</taxon>
        <taxon>Pseudomonadota</taxon>
        <taxon>Gammaproteobacteria</taxon>
        <taxon>Pseudomonadales</taxon>
        <taxon>Pseudomonadaceae</taxon>
        <taxon>Pseudomonas</taxon>
    </lineage>
</organism>
<dbReference type="CDD" id="cd14727">
    <property type="entry name" value="ChanN-like"/>
    <property type="match status" value="1"/>
</dbReference>
<dbReference type="PROSITE" id="PS51257">
    <property type="entry name" value="PROKAR_LIPOPROTEIN"/>
    <property type="match status" value="1"/>
</dbReference>
<dbReference type="SUPFAM" id="SSF159501">
    <property type="entry name" value="EreA/ChaN-like"/>
    <property type="match status" value="1"/>
</dbReference>
<dbReference type="InterPro" id="IPR007314">
    <property type="entry name" value="Cofac_haem-bd_dom"/>
</dbReference>
<protein>
    <submittedName>
        <fullName evidence="3">ChaN family lipoprotein</fullName>
    </submittedName>
</protein>
<evidence type="ECO:0000259" key="2">
    <source>
        <dbReference type="Pfam" id="PF04187"/>
    </source>
</evidence>
<feature type="chain" id="PRO_5045046922" evidence="1">
    <location>
        <begin position="20"/>
        <end position="296"/>
    </location>
</feature>
<name>A0ABR8TQ10_9PSED</name>
<dbReference type="RefSeq" id="WP_251836633.1">
    <property type="nucleotide sequence ID" value="NZ_JACSQG010000005.1"/>
</dbReference>
<proteinExistence type="predicted"/>
<dbReference type="EMBL" id="JACSQG010000005">
    <property type="protein sequence ID" value="MBD7977859.1"/>
    <property type="molecule type" value="Genomic_DNA"/>
</dbReference>